<dbReference type="InterPro" id="IPR014194">
    <property type="entry name" value="Spore_III_AE"/>
</dbReference>
<feature type="transmembrane region" description="Helical" evidence="1">
    <location>
        <begin position="171"/>
        <end position="192"/>
    </location>
</feature>
<reference evidence="3 4" key="1">
    <citation type="journal article" date="2019" name="Front. Microbiol.">
        <title>Thermoanaerosceptrum fracticalcis gen. nov. sp. nov., a Novel Fumarate-Fermenting Microorganism From a Deep Fractured Carbonate Aquifer of the US Great Basin.</title>
        <authorList>
            <person name="Hamilton-Brehm S.D."/>
            <person name="Stewart L.E."/>
            <person name="Zavarin M."/>
            <person name="Caldwell M."/>
            <person name="Lawson P.A."/>
            <person name="Onstott T.C."/>
            <person name="Grzymski J."/>
            <person name="Neveux I."/>
            <person name="Lollar B.S."/>
            <person name="Russell C.E."/>
            <person name="Moser D.P."/>
        </authorList>
    </citation>
    <scope>NUCLEOTIDE SEQUENCE [LARGE SCALE GENOMIC DNA]</scope>
    <source>
        <strain evidence="3 4">DRI-13</strain>
    </source>
</reference>
<feature type="transmembrane region" description="Helical" evidence="1">
    <location>
        <begin position="247"/>
        <end position="269"/>
    </location>
</feature>
<dbReference type="Pfam" id="PF09546">
    <property type="entry name" value="Spore_III_AE"/>
    <property type="match status" value="1"/>
</dbReference>
<sequence length="394" mass="42443">MRRILIYLIISLCLLFPCHLSAASEKNEVLTPQSVMEKQLDTLNLHDLEEFIIQVDQEVGRYIKDISLERMIENFKKGQLDLSPQEVLKSIFQYLFQEILGNLTLLGKLLIVAVVCVVLQNLQSAFANGTVAKLAYFVCYLVVITLAIGSFKVAVTTGLSTIDKMVEFMQVLLPVLLALLTAMGGLTSVALLQPFLMVSLSVMATFIQTIIFPMIFLCAVISIANNISDRFKVSRLAGLLKQFTKVGIGLVLTIFIGIVTVEGVAGAVVDGVSLRTAKFVTGAFVPVAGSMFADALDAVIGGSLLLKNAIGLTGVLVLSVIVLFPVLKILAVAVIYRLAAALLQPLGDSLIADTLEDMAGSLFMVFAAVTSVAIMFFLTITIIVGAANFTVMLR</sequence>
<evidence type="ECO:0000256" key="2">
    <source>
        <dbReference type="SAM" id="SignalP"/>
    </source>
</evidence>
<keyword evidence="2" id="KW-0732">Signal</keyword>
<evidence type="ECO:0000313" key="4">
    <source>
        <dbReference type="Proteomes" id="UP000515847"/>
    </source>
</evidence>
<feature type="transmembrane region" description="Helical" evidence="1">
    <location>
        <begin position="134"/>
        <end position="151"/>
    </location>
</feature>
<evidence type="ECO:0000256" key="1">
    <source>
        <dbReference type="SAM" id="Phobius"/>
    </source>
</evidence>
<dbReference type="EMBL" id="CP045798">
    <property type="protein sequence ID" value="QNB45528.1"/>
    <property type="molecule type" value="Genomic_DNA"/>
</dbReference>
<accession>A0A7G6E0C4</accession>
<feature type="transmembrane region" description="Helical" evidence="1">
    <location>
        <begin position="315"/>
        <end position="338"/>
    </location>
</feature>
<dbReference type="Proteomes" id="UP000515847">
    <property type="component" value="Chromosome"/>
</dbReference>
<feature type="transmembrane region" description="Helical" evidence="1">
    <location>
        <begin position="99"/>
        <end position="122"/>
    </location>
</feature>
<evidence type="ECO:0000313" key="3">
    <source>
        <dbReference type="EMBL" id="QNB45528.1"/>
    </source>
</evidence>
<keyword evidence="4" id="KW-1185">Reference proteome</keyword>
<dbReference type="AlphaFoldDB" id="A0A7G6E0C4"/>
<dbReference type="NCBIfam" id="TIGR02829">
    <property type="entry name" value="spore_III_AE"/>
    <property type="match status" value="1"/>
</dbReference>
<feature type="transmembrane region" description="Helical" evidence="1">
    <location>
        <begin position="358"/>
        <end position="391"/>
    </location>
</feature>
<protein>
    <submittedName>
        <fullName evidence="3">Stage III sporulation protein AE</fullName>
    </submittedName>
</protein>
<feature type="chain" id="PRO_5028847073" evidence="2">
    <location>
        <begin position="23"/>
        <end position="394"/>
    </location>
</feature>
<dbReference type="KEGG" id="tfr:BR63_03870"/>
<keyword evidence="1" id="KW-0812">Transmembrane</keyword>
<keyword evidence="1" id="KW-1133">Transmembrane helix</keyword>
<dbReference type="OrthoDB" id="1706761at2"/>
<feature type="signal peptide" evidence="2">
    <location>
        <begin position="1"/>
        <end position="22"/>
    </location>
</feature>
<proteinExistence type="predicted"/>
<dbReference type="RefSeq" id="WP_034421485.1">
    <property type="nucleotide sequence ID" value="NZ_CP045798.1"/>
</dbReference>
<gene>
    <name evidence="3" type="primary">spoIIIAE</name>
    <name evidence="3" type="ORF">BR63_03870</name>
</gene>
<keyword evidence="1" id="KW-0472">Membrane</keyword>
<organism evidence="3 4">
    <name type="scientific">Thermanaerosceptrum fracticalcis</name>
    <dbReference type="NCBI Taxonomy" id="1712410"/>
    <lineage>
        <taxon>Bacteria</taxon>
        <taxon>Bacillati</taxon>
        <taxon>Bacillota</taxon>
        <taxon>Clostridia</taxon>
        <taxon>Eubacteriales</taxon>
        <taxon>Peptococcaceae</taxon>
        <taxon>Thermanaerosceptrum</taxon>
    </lineage>
</organism>
<feature type="transmembrane region" description="Helical" evidence="1">
    <location>
        <begin position="204"/>
        <end position="227"/>
    </location>
</feature>
<name>A0A7G6E0C4_THEFR</name>